<evidence type="ECO:0000313" key="3">
    <source>
        <dbReference type="EMBL" id="SUZ69512.1"/>
    </source>
</evidence>
<protein>
    <recommendedName>
        <fullName evidence="2">RecF/RecN/SMC N-terminal domain-containing protein</fullName>
    </recommendedName>
</protein>
<keyword evidence="1" id="KW-0175">Coiled coil</keyword>
<accession>A0A381PR61</accession>
<feature type="coiled-coil region" evidence="1">
    <location>
        <begin position="170"/>
        <end position="214"/>
    </location>
</feature>
<proteinExistence type="inferred from homology"/>
<organism evidence="3">
    <name type="scientific">marine metagenome</name>
    <dbReference type="NCBI Taxonomy" id="408172"/>
    <lineage>
        <taxon>unclassified sequences</taxon>
        <taxon>metagenomes</taxon>
        <taxon>ecological metagenomes</taxon>
    </lineage>
</organism>
<feature type="domain" description="RecF/RecN/SMC N-terminal" evidence="2">
    <location>
        <begin position="3"/>
        <end position="807"/>
    </location>
</feature>
<reference evidence="3" key="1">
    <citation type="submission" date="2018-05" db="EMBL/GenBank/DDBJ databases">
        <authorList>
            <person name="Lanie J.A."/>
            <person name="Ng W.-L."/>
            <person name="Kazmierczak K.M."/>
            <person name="Andrzejewski T.M."/>
            <person name="Davidsen T.M."/>
            <person name="Wayne K.J."/>
            <person name="Tettelin H."/>
            <person name="Glass J.I."/>
            <person name="Rusch D."/>
            <person name="Podicherti R."/>
            <person name="Tsui H.-C.T."/>
            <person name="Winkler M.E."/>
        </authorList>
    </citation>
    <scope>NUCLEOTIDE SEQUENCE</scope>
</reference>
<evidence type="ECO:0000259" key="2">
    <source>
        <dbReference type="Pfam" id="PF02463"/>
    </source>
</evidence>
<gene>
    <name evidence="3" type="ORF">METZ01_LOCUS22366</name>
</gene>
<feature type="coiled-coil region" evidence="1">
    <location>
        <begin position="471"/>
        <end position="600"/>
    </location>
</feature>
<dbReference type="EMBL" id="UINC01001063">
    <property type="protein sequence ID" value="SUZ69512.1"/>
    <property type="molecule type" value="Genomic_DNA"/>
</dbReference>
<dbReference type="InterPro" id="IPR011890">
    <property type="entry name" value="SMC_prok"/>
</dbReference>
<dbReference type="HAMAP" id="MF_01894">
    <property type="entry name" value="Smc_prok"/>
    <property type="match status" value="1"/>
</dbReference>
<evidence type="ECO:0000256" key="1">
    <source>
        <dbReference type="SAM" id="Coils"/>
    </source>
</evidence>
<name>A0A381PR61_9ZZZZ</name>
<dbReference type="AlphaFoldDB" id="A0A381PR61"/>
<dbReference type="SUPFAM" id="SSF52540">
    <property type="entry name" value="P-loop containing nucleoside triphosphate hydrolases"/>
    <property type="match status" value="1"/>
</dbReference>
<dbReference type="InterPro" id="IPR027417">
    <property type="entry name" value="P-loop_NTPase"/>
</dbReference>
<dbReference type="Gene3D" id="3.40.50.300">
    <property type="entry name" value="P-loop containing nucleotide triphosphate hydrolases"/>
    <property type="match status" value="2"/>
</dbReference>
<dbReference type="GO" id="GO:0007062">
    <property type="term" value="P:sister chromatid cohesion"/>
    <property type="evidence" value="ECO:0007669"/>
    <property type="project" value="InterPro"/>
</dbReference>
<dbReference type="Pfam" id="PF02463">
    <property type="entry name" value="SMC_N"/>
    <property type="match status" value="1"/>
</dbReference>
<sequence>MKLKSVKLAGFKSFVDPTSISFPHDLTAIVGPNGCGKSNVIDAVRWVLGESSAKNLRSQSMSEVVFNGSASRKPVSRASVELFFDNNDGRIGGEFASYNEISVRRTLDIDGQSNYYLNGTSCRKRDITDLILGTGLGPRSYAIIEQDMISRLVSSKPEEMRSYIEEVAGISRYLERRKETESRIKRTKDNLSRLEDLREEIGRLLFKLKQQARAAERYADLRKEENHTKGLVWSNQWQDKSNEVASKEEAVRLQKIKLEEINSLKTTSDSEINELRTKQMEMQSEMDKVQQEFYSLGADISRCEQEIKENKNKNLEISTKLEESNDNLSSKKNETVKTSKLIEELEGSISEITPELDKLRETQLSETNQDSEMEGLEKDWEMFSKQLKSLLVNLKQAEEKLLSLLSSGTVAEEKLLEEAGLKEVEKLLSSLTSETPKLVIKTKELFKGSSKEDRLELLDKTQEYADSQAKLATNISQVNHLKTEINNLETEIESLQKQSSLNKEPLKNMENSLKDLLQSRLLVEEKMGSIRKSIEDASDGIRKIEKQRLDKEQKAISSRESLESLRLEHQASRMEADNIEKQIKENNLDLKKLLSELDENKTVNDYQMDLEKIERKISRLGAINLAAMEEYAQEEERKSHLDKQHEELMRALETLQNAINKIDKETRTTFKDTFDNLNKSLGKSFPKLFGGGHAELILLDDDWLTAGVGIAAKPPGKRNTSVAQLSGGEKALTAIALVFAFFELNPAPFCMLDEVDAPLDDLNTMRFISLVEEMSDKVQFVYITHNKISMERSKHLMGVTMQEPGVSRMVAVDVEEAVKLAATA</sequence>
<dbReference type="InterPro" id="IPR003395">
    <property type="entry name" value="RecF/RecN/SMC_N"/>
</dbReference>
<dbReference type="PANTHER" id="PTHR43977">
    <property type="entry name" value="STRUCTURAL MAINTENANCE OF CHROMOSOMES PROTEIN 3"/>
    <property type="match status" value="1"/>
</dbReference>
<feature type="coiled-coil region" evidence="1">
    <location>
        <begin position="631"/>
        <end position="668"/>
    </location>
</feature>
<dbReference type="GO" id="GO:0030261">
    <property type="term" value="P:chromosome condensation"/>
    <property type="evidence" value="ECO:0007669"/>
    <property type="project" value="InterPro"/>
</dbReference>